<dbReference type="InterPro" id="IPR053876">
    <property type="entry name" value="Phage_int_M"/>
</dbReference>
<dbReference type="GO" id="GO:0006310">
    <property type="term" value="P:DNA recombination"/>
    <property type="evidence" value="ECO:0007669"/>
    <property type="project" value="UniProtKB-KW"/>
</dbReference>
<dbReference type="SUPFAM" id="SSF56349">
    <property type="entry name" value="DNA breaking-rejoining enzymes"/>
    <property type="match status" value="1"/>
</dbReference>
<dbReference type="EMBL" id="FXAK01000005">
    <property type="protein sequence ID" value="SMF47237.1"/>
    <property type="molecule type" value="Genomic_DNA"/>
</dbReference>
<dbReference type="InterPro" id="IPR010998">
    <property type="entry name" value="Integrase_recombinase_N"/>
</dbReference>
<dbReference type="Gene3D" id="1.10.443.10">
    <property type="entry name" value="Intergrase catalytic core"/>
    <property type="match status" value="1"/>
</dbReference>
<dbReference type="InterPro" id="IPR013762">
    <property type="entry name" value="Integrase-like_cat_sf"/>
</dbReference>
<evidence type="ECO:0000256" key="3">
    <source>
        <dbReference type="ARBA" id="ARBA00023125"/>
    </source>
</evidence>
<evidence type="ECO:0000256" key="1">
    <source>
        <dbReference type="ARBA" id="ARBA00008857"/>
    </source>
</evidence>
<keyword evidence="3" id="KW-0238">DNA-binding</keyword>
<evidence type="ECO:0000256" key="4">
    <source>
        <dbReference type="ARBA" id="ARBA00023172"/>
    </source>
</evidence>
<evidence type="ECO:0000256" key="2">
    <source>
        <dbReference type="ARBA" id="ARBA00022908"/>
    </source>
</evidence>
<gene>
    <name evidence="6" type="ORF">SAMN02982917_2310</name>
</gene>
<dbReference type="Pfam" id="PF00589">
    <property type="entry name" value="Phage_integrase"/>
    <property type="match status" value="1"/>
</dbReference>
<dbReference type="AlphaFoldDB" id="A0A1X7F776"/>
<comment type="similarity">
    <text evidence="1">Belongs to the 'phage' integrase family.</text>
</comment>
<dbReference type="Gene3D" id="3.30.160.60">
    <property type="entry name" value="Classic Zinc Finger"/>
    <property type="match status" value="1"/>
</dbReference>
<dbReference type="Pfam" id="PF09003">
    <property type="entry name" value="Arm-DNA-bind_1"/>
    <property type="match status" value="1"/>
</dbReference>
<dbReference type="SUPFAM" id="SSF54171">
    <property type="entry name" value="DNA-binding domain"/>
    <property type="match status" value="1"/>
</dbReference>
<feature type="domain" description="Tyr recombinase" evidence="5">
    <location>
        <begin position="178"/>
        <end position="369"/>
    </location>
</feature>
<dbReference type="GO" id="GO:0008907">
    <property type="term" value="F:integrase activity"/>
    <property type="evidence" value="ECO:0007669"/>
    <property type="project" value="InterPro"/>
</dbReference>
<keyword evidence="4" id="KW-0233">DNA recombination</keyword>
<dbReference type="RefSeq" id="WP_085085378.1">
    <property type="nucleotide sequence ID" value="NZ_FXAK01000005.1"/>
</dbReference>
<proteinExistence type="inferred from homology"/>
<dbReference type="PROSITE" id="PS51898">
    <property type="entry name" value="TYR_RECOMBINASE"/>
    <property type="match status" value="1"/>
</dbReference>
<keyword evidence="2" id="KW-0229">DNA integration</keyword>
<organism evidence="6 7">
    <name type="scientific">Azospirillum oryzae</name>
    <dbReference type="NCBI Taxonomy" id="286727"/>
    <lineage>
        <taxon>Bacteria</taxon>
        <taxon>Pseudomonadati</taxon>
        <taxon>Pseudomonadota</taxon>
        <taxon>Alphaproteobacteria</taxon>
        <taxon>Rhodospirillales</taxon>
        <taxon>Azospirillaceae</taxon>
        <taxon>Azospirillum</taxon>
    </lineage>
</organism>
<dbReference type="Proteomes" id="UP000192936">
    <property type="component" value="Unassembled WGS sequence"/>
</dbReference>
<name>A0A1X7F776_9PROT</name>
<dbReference type="InterPro" id="IPR050808">
    <property type="entry name" value="Phage_Integrase"/>
</dbReference>
<sequence>MGRRRSRQTRSLPANLYERSGYYSWRDPQTGKEHGLGRDRRSAVEQAIEANLVVEGLQNKRRLVDRLNTGPNNSVGAFCDLYSGIVDSRKEAGRIKKATHEHLSQRIRHLRAALGERRMDAITTRDIADYLTTWEERGKLRMAQSVRAFLLDLFTVAKSKGWVTLNPVTDTKVAPAEVQRARLTLDDFRAIHAVAVKDYAPWLARVMELALVTGQRREDLATMGPRDVRDGKLWIIPKKTERHGMRICIPLDLRLQAVNWSVGEVIARCRDKVLSPRFIHHSGFAGRAKPGDGIRPHTISMWFAEARDKTGRTWADGSTPPSFHEIRSLAARLYHEQGINAQSLLGHKSADMTALYRDVRGAEWIEVKAT</sequence>
<dbReference type="InterPro" id="IPR002104">
    <property type="entry name" value="Integrase_catalytic"/>
</dbReference>
<evidence type="ECO:0000313" key="7">
    <source>
        <dbReference type="Proteomes" id="UP000192936"/>
    </source>
</evidence>
<evidence type="ECO:0000313" key="6">
    <source>
        <dbReference type="EMBL" id="SMF47237.1"/>
    </source>
</evidence>
<dbReference type="OrthoDB" id="7873969at2"/>
<dbReference type="PANTHER" id="PTHR30629">
    <property type="entry name" value="PROPHAGE INTEGRASE"/>
    <property type="match status" value="1"/>
</dbReference>
<accession>A0A1X7F776</accession>
<protein>
    <submittedName>
        <fullName evidence="6">Phage integrase family protein</fullName>
    </submittedName>
</protein>
<dbReference type="Gene3D" id="1.10.150.130">
    <property type="match status" value="1"/>
</dbReference>
<reference evidence="6 7" key="1">
    <citation type="submission" date="2017-04" db="EMBL/GenBank/DDBJ databases">
        <authorList>
            <person name="Afonso C.L."/>
            <person name="Miller P.J."/>
            <person name="Scott M.A."/>
            <person name="Spackman E."/>
            <person name="Goraichik I."/>
            <person name="Dimitrov K.M."/>
            <person name="Suarez D.L."/>
            <person name="Swayne D.E."/>
        </authorList>
    </citation>
    <scope>NUCLEOTIDE SEQUENCE [LARGE SCALE GENOMIC DNA]</scope>
    <source>
        <strain evidence="6 7">A2P</strain>
    </source>
</reference>
<dbReference type="Pfam" id="PF22022">
    <property type="entry name" value="Phage_int_M"/>
    <property type="match status" value="1"/>
</dbReference>
<dbReference type="InterPro" id="IPR016177">
    <property type="entry name" value="DNA-bd_dom_sf"/>
</dbReference>
<evidence type="ECO:0000259" key="5">
    <source>
        <dbReference type="PROSITE" id="PS51898"/>
    </source>
</evidence>
<dbReference type="InterPro" id="IPR011010">
    <property type="entry name" value="DNA_brk_join_enz"/>
</dbReference>
<dbReference type="PANTHER" id="PTHR30629:SF2">
    <property type="entry name" value="PROPHAGE INTEGRASE INTS-RELATED"/>
    <property type="match status" value="1"/>
</dbReference>
<dbReference type="GO" id="GO:0003677">
    <property type="term" value="F:DNA binding"/>
    <property type="evidence" value="ECO:0007669"/>
    <property type="project" value="UniProtKB-KW"/>
</dbReference>
<dbReference type="InterPro" id="IPR015094">
    <property type="entry name" value="Integrase_lambda-typ_DNA-bd_N"/>
</dbReference>
<dbReference type="STRING" id="286727.SAMN02982917_2310"/>